<dbReference type="InterPro" id="IPR004474">
    <property type="entry name" value="LytR_CpsA_psr"/>
</dbReference>
<evidence type="ECO:0000259" key="4">
    <source>
        <dbReference type="Pfam" id="PF03816"/>
    </source>
</evidence>
<evidence type="ECO:0000313" key="6">
    <source>
        <dbReference type="Proteomes" id="UP000619260"/>
    </source>
</evidence>
<proteinExistence type="inferred from homology"/>
<name>A0A8J4DVS6_9ACTN</name>
<sequence>MSGQSVGVTPPLPQPTPPPPRRRDPLWAWLVVVFGVLLVLFSGAALAGGAVLNSRYDGAVNKDDLLAPDEERQSEIDPNRPLNMLLVGVDERPGSDEPARGDSIIMVHIPAGHKQAFLVSLPRDLIVEIPASPPGRKRATHEKLNGAFPYGVENFGGLAGGFQLLSQTIENLVDIRFDVAAVINFEGFRAVVRELGGVRMCLDHDVRSEHLGTGPDGKFLAPDDGGKPFFYPAGCHDLGDLQALDVVRQRKSLPNGDYDRQRNQQKFLKAVMQKATSQGIVSDPKKLDAIIRKVGAALTFDSQGISPAELAFSLRNVRDDDLVMVRTPGHGVGVGDNYQGEELDPIGAELLSALGNGQLDTFVVAHPELVSPA</sequence>
<dbReference type="RefSeq" id="WP_203904876.1">
    <property type="nucleotide sequence ID" value="NZ_BOPF01000049.1"/>
</dbReference>
<dbReference type="Proteomes" id="UP000619260">
    <property type="component" value="Unassembled WGS sequence"/>
</dbReference>
<feature type="domain" description="Cell envelope-related transcriptional attenuator" evidence="4">
    <location>
        <begin position="100"/>
        <end position="276"/>
    </location>
</feature>
<gene>
    <name evidence="5" type="ORF">Val02_83640</name>
</gene>
<keyword evidence="3" id="KW-1133">Transmembrane helix</keyword>
<dbReference type="NCBIfam" id="TIGR00350">
    <property type="entry name" value="lytR_cpsA_psr"/>
    <property type="match status" value="1"/>
</dbReference>
<dbReference type="PANTHER" id="PTHR33392">
    <property type="entry name" value="POLYISOPRENYL-TEICHOIC ACID--PEPTIDOGLYCAN TEICHOIC ACID TRANSFERASE TAGU"/>
    <property type="match status" value="1"/>
</dbReference>
<keyword evidence="3" id="KW-0472">Membrane</keyword>
<feature type="region of interest" description="Disordered" evidence="2">
    <location>
        <begin position="1"/>
        <end position="20"/>
    </location>
</feature>
<keyword evidence="3" id="KW-0812">Transmembrane</keyword>
<feature type="transmembrane region" description="Helical" evidence="3">
    <location>
        <begin position="26"/>
        <end position="52"/>
    </location>
</feature>
<dbReference type="Gene3D" id="3.40.630.190">
    <property type="entry name" value="LCP protein"/>
    <property type="match status" value="1"/>
</dbReference>
<evidence type="ECO:0000256" key="3">
    <source>
        <dbReference type="SAM" id="Phobius"/>
    </source>
</evidence>
<organism evidence="5 6">
    <name type="scientific">Virgisporangium aliadipatigenens</name>
    <dbReference type="NCBI Taxonomy" id="741659"/>
    <lineage>
        <taxon>Bacteria</taxon>
        <taxon>Bacillati</taxon>
        <taxon>Actinomycetota</taxon>
        <taxon>Actinomycetes</taxon>
        <taxon>Micromonosporales</taxon>
        <taxon>Micromonosporaceae</taxon>
        <taxon>Virgisporangium</taxon>
    </lineage>
</organism>
<keyword evidence="6" id="KW-1185">Reference proteome</keyword>
<reference evidence="5" key="1">
    <citation type="submission" date="2021-01" db="EMBL/GenBank/DDBJ databases">
        <title>Whole genome shotgun sequence of Virgisporangium aliadipatigenens NBRC 105644.</title>
        <authorList>
            <person name="Komaki H."/>
            <person name="Tamura T."/>
        </authorList>
    </citation>
    <scope>NUCLEOTIDE SEQUENCE</scope>
    <source>
        <strain evidence="5">NBRC 105644</strain>
    </source>
</reference>
<dbReference type="InterPro" id="IPR050922">
    <property type="entry name" value="LytR/CpsA/Psr_CW_biosynth"/>
</dbReference>
<dbReference type="AlphaFoldDB" id="A0A8J4DVS6"/>
<dbReference type="Pfam" id="PF03816">
    <property type="entry name" value="LytR_cpsA_psr"/>
    <property type="match status" value="1"/>
</dbReference>
<comment type="similarity">
    <text evidence="1">Belongs to the LytR/CpsA/Psr (LCP) family.</text>
</comment>
<evidence type="ECO:0000256" key="1">
    <source>
        <dbReference type="ARBA" id="ARBA00006068"/>
    </source>
</evidence>
<feature type="compositionally biased region" description="Pro residues" evidence="2">
    <location>
        <begin position="10"/>
        <end position="19"/>
    </location>
</feature>
<evidence type="ECO:0000256" key="2">
    <source>
        <dbReference type="SAM" id="MobiDB-lite"/>
    </source>
</evidence>
<comment type="caution">
    <text evidence="5">The sequence shown here is derived from an EMBL/GenBank/DDBJ whole genome shotgun (WGS) entry which is preliminary data.</text>
</comment>
<accession>A0A8J4DVS6</accession>
<dbReference type="EMBL" id="BOPF01000049">
    <property type="protein sequence ID" value="GIJ51478.1"/>
    <property type="molecule type" value="Genomic_DNA"/>
</dbReference>
<dbReference type="PANTHER" id="PTHR33392:SF6">
    <property type="entry name" value="POLYISOPRENYL-TEICHOIC ACID--PEPTIDOGLYCAN TEICHOIC ACID TRANSFERASE TAGU"/>
    <property type="match status" value="1"/>
</dbReference>
<evidence type="ECO:0000313" key="5">
    <source>
        <dbReference type="EMBL" id="GIJ51478.1"/>
    </source>
</evidence>
<protein>
    <submittedName>
        <fullName evidence="5">Transcriptional regulator</fullName>
    </submittedName>
</protein>